<dbReference type="InterPro" id="IPR018222">
    <property type="entry name" value="Nuclear_transport_factor_2_euk"/>
</dbReference>
<evidence type="ECO:0000256" key="1">
    <source>
        <dbReference type="ARBA" id="ARBA00022884"/>
    </source>
</evidence>
<dbReference type="SMART" id="SM00360">
    <property type="entry name" value="RRM"/>
    <property type="match status" value="1"/>
</dbReference>
<feature type="region of interest" description="Disordered" evidence="3">
    <location>
        <begin position="362"/>
        <end position="423"/>
    </location>
</feature>
<feature type="compositionally biased region" description="Basic residues" evidence="3">
    <location>
        <begin position="385"/>
        <end position="402"/>
    </location>
</feature>
<dbReference type="InterPro" id="IPR002075">
    <property type="entry name" value="NTF2_dom"/>
</dbReference>
<dbReference type="SUPFAM" id="SSF54427">
    <property type="entry name" value="NTF2-like"/>
    <property type="match status" value="1"/>
</dbReference>
<name>A0A7I8IXG0_SPIIN</name>
<evidence type="ECO:0000256" key="2">
    <source>
        <dbReference type="PROSITE-ProRule" id="PRU00176"/>
    </source>
</evidence>
<organism evidence="6">
    <name type="scientific">Spirodela intermedia</name>
    <name type="common">Intermediate duckweed</name>
    <dbReference type="NCBI Taxonomy" id="51605"/>
    <lineage>
        <taxon>Eukaryota</taxon>
        <taxon>Viridiplantae</taxon>
        <taxon>Streptophyta</taxon>
        <taxon>Embryophyta</taxon>
        <taxon>Tracheophyta</taxon>
        <taxon>Spermatophyta</taxon>
        <taxon>Magnoliopsida</taxon>
        <taxon>Liliopsida</taxon>
        <taxon>Araceae</taxon>
        <taxon>Lemnoideae</taxon>
        <taxon>Spirodela</taxon>
    </lineage>
</organism>
<dbReference type="InterPro" id="IPR032710">
    <property type="entry name" value="NTF2-like_dom_sf"/>
</dbReference>
<dbReference type="Gene3D" id="3.10.450.50">
    <property type="match status" value="1"/>
</dbReference>
<proteinExistence type="predicted"/>
<dbReference type="Pfam" id="PF02136">
    <property type="entry name" value="NTF2"/>
    <property type="match status" value="1"/>
</dbReference>
<feature type="domain" description="RRM" evidence="4">
    <location>
        <begin position="280"/>
        <end position="357"/>
    </location>
</feature>
<feature type="domain" description="NTF2" evidence="5">
    <location>
        <begin position="14"/>
        <end position="129"/>
    </location>
</feature>
<dbReference type="CDD" id="cd00590">
    <property type="entry name" value="RRM_SF"/>
    <property type="match status" value="1"/>
</dbReference>
<dbReference type="InterPro" id="IPR035979">
    <property type="entry name" value="RBD_domain_sf"/>
</dbReference>
<dbReference type="PANTHER" id="PTHR10693">
    <property type="entry name" value="RAS GTPASE-ACTIVATING PROTEIN-BINDING PROTEIN"/>
    <property type="match status" value="1"/>
</dbReference>
<dbReference type="AlphaFoldDB" id="A0A7I8IXG0"/>
<dbReference type="InterPro" id="IPR012677">
    <property type="entry name" value="Nucleotide-bd_a/b_plait_sf"/>
</dbReference>
<evidence type="ECO:0000259" key="4">
    <source>
        <dbReference type="PROSITE" id="PS50102"/>
    </source>
</evidence>
<evidence type="ECO:0000313" key="7">
    <source>
        <dbReference type="Proteomes" id="UP001189122"/>
    </source>
</evidence>
<evidence type="ECO:0000256" key="3">
    <source>
        <dbReference type="SAM" id="MobiDB-lite"/>
    </source>
</evidence>
<reference evidence="6 7" key="1">
    <citation type="submission" date="2019-12" db="EMBL/GenBank/DDBJ databases">
        <authorList>
            <person name="Scholz U."/>
            <person name="Mascher M."/>
            <person name="Fiebig A."/>
        </authorList>
    </citation>
    <scope>NUCLEOTIDE SEQUENCE</scope>
</reference>
<accession>A0A7I8IXG0</accession>
<dbReference type="InterPro" id="IPR039539">
    <property type="entry name" value="Ras_GTPase_bind_prot"/>
</dbReference>
<gene>
    <name evidence="6" type="ORF">SI7747_07008922</name>
</gene>
<keyword evidence="7" id="KW-1185">Reference proteome</keyword>
<dbReference type="GO" id="GO:0003729">
    <property type="term" value="F:mRNA binding"/>
    <property type="evidence" value="ECO:0007669"/>
    <property type="project" value="TreeGrafter"/>
</dbReference>
<dbReference type="InterPro" id="IPR000504">
    <property type="entry name" value="RRM_dom"/>
</dbReference>
<evidence type="ECO:0000259" key="5">
    <source>
        <dbReference type="PROSITE" id="PS50177"/>
    </source>
</evidence>
<dbReference type="GO" id="GO:0005829">
    <property type="term" value="C:cytosol"/>
    <property type="evidence" value="ECO:0007669"/>
    <property type="project" value="TreeGrafter"/>
</dbReference>
<dbReference type="Proteomes" id="UP001189122">
    <property type="component" value="Unassembled WGS sequence"/>
</dbReference>
<dbReference type="CDD" id="cd00780">
    <property type="entry name" value="NTF2"/>
    <property type="match status" value="1"/>
</dbReference>
<protein>
    <submittedName>
        <fullName evidence="6">Uncharacterized protein</fullName>
    </submittedName>
</protein>
<evidence type="ECO:0000313" key="6">
    <source>
        <dbReference type="EMBL" id="CAA2622968.1"/>
    </source>
</evidence>
<dbReference type="PANTHER" id="PTHR10693:SF58">
    <property type="entry name" value="OS02G0131700 PROTEIN"/>
    <property type="match status" value="1"/>
</dbReference>
<dbReference type="SUPFAM" id="SSF54928">
    <property type="entry name" value="RNA-binding domain, RBD"/>
    <property type="match status" value="1"/>
</dbReference>
<dbReference type="EMBL" id="LR743594">
    <property type="protein sequence ID" value="CAA2622968.1"/>
    <property type="molecule type" value="Genomic_DNA"/>
</dbReference>
<dbReference type="EMBL" id="CACRZD030000007">
    <property type="protein sequence ID" value="CAA6662537.1"/>
    <property type="molecule type" value="Genomic_DNA"/>
</dbReference>
<keyword evidence="1 2" id="KW-0694">RNA-binding</keyword>
<dbReference type="PROSITE" id="PS50177">
    <property type="entry name" value="NTF2_DOMAIN"/>
    <property type="match status" value="1"/>
</dbReference>
<dbReference type="PROSITE" id="PS50102">
    <property type="entry name" value="RRM"/>
    <property type="match status" value="1"/>
</dbReference>
<feature type="region of interest" description="Disordered" evidence="3">
    <location>
        <begin position="141"/>
        <end position="169"/>
    </location>
</feature>
<sequence length="423" mass="46872">MASGVVASVSALQVGTYFLRQYYHVLQQQPEFGHQFYTQVSTVMRIDGEASETASGMMEIHSLITSLKFTGIEIKTAHSLESWNGGVLVMVSGLVQTKESRYFVLNDMLQLQEEEQPHPTLLGHDNFDATIDNSVAITEQDISDSTPERETEENDSAVPVNSEESETVDKYTVPEPQHVLEVDDRVEEEIPVDEPVASFASTLNLRDQPPTVPVDKLSENHQNILMHPLYLRVAKAHSGVPAPQTTVARSAPAQSELHRAQQISTEVEDTAVLDDEAEVKSVYVRNLPSSTTASDLEEEFRNFGRIKPDGVLIKTRKDAGVYYAFVEFEDLLGVQNAVKASPILFGGRQIYVEERRPGSLAARGRVEEAEGIPGGGPPGEVGRRQVLRQRRRPGRLQQRRLRGNGYSSGQRLPRQDRGILGSS</sequence>
<dbReference type="Gene3D" id="3.30.70.330">
    <property type="match status" value="1"/>
</dbReference>
<dbReference type="GO" id="GO:1990904">
    <property type="term" value="C:ribonucleoprotein complex"/>
    <property type="evidence" value="ECO:0007669"/>
    <property type="project" value="TreeGrafter"/>
</dbReference>
<dbReference type="Pfam" id="PF00076">
    <property type="entry name" value="RRM_1"/>
    <property type="match status" value="1"/>
</dbReference>